<reference evidence="1 4" key="3">
    <citation type="submission" date="2020-08" db="EMBL/GenBank/DDBJ databases">
        <title>Genomic Encyclopedia of Type Strains, Phase IV (KMG-IV): sequencing the most valuable type-strain genomes for metagenomic binning, comparative biology and taxonomic classification.</title>
        <authorList>
            <person name="Goeker M."/>
        </authorList>
    </citation>
    <scope>NUCLEOTIDE SEQUENCE [LARGE SCALE GENOMIC DNA]</scope>
    <source>
        <strain evidence="1 4">DSM 100995</strain>
    </source>
</reference>
<dbReference type="Proteomes" id="UP000297248">
    <property type="component" value="Unassembled WGS sequence"/>
</dbReference>
<evidence type="ECO:0000313" key="4">
    <source>
        <dbReference type="Proteomes" id="UP000583101"/>
    </source>
</evidence>
<dbReference type="EMBL" id="SNQG01000003">
    <property type="protein sequence ID" value="TEW66831.1"/>
    <property type="molecule type" value="Genomic_DNA"/>
</dbReference>
<reference evidence="2" key="2">
    <citation type="submission" date="2019-03" db="EMBL/GenBank/DDBJ databases">
        <authorList>
            <person name="Yan Y.-Q."/>
            <person name="Du Z.-J."/>
        </authorList>
    </citation>
    <scope>NUCLEOTIDE SEQUENCE</scope>
    <source>
        <strain evidence="2">PP-F2FG21</strain>
    </source>
</reference>
<dbReference type="EMBL" id="JACIEG010000009">
    <property type="protein sequence ID" value="MBB3971272.1"/>
    <property type="molecule type" value="Genomic_DNA"/>
</dbReference>
<dbReference type="OrthoDB" id="917674at2"/>
<evidence type="ECO:0000313" key="1">
    <source>
        <dbReference type="EMBL" id="MBB3971272.1"/>
    </source>
</evidence>
<evidence type="ECO:0000313" key="3">
    <source>
        <dbReference type="Proteomes" id="UP000297248"/>
    </source>
</evidence>
<accession>A0A4Y8AFM5</accession>
<comment type="caution">
    <text evidence="2">The sequence shown here is derived from an EMBL/GenBank/DDBJ whole genome shotgun (WGS) entry which is preliminary data.</text>
</comment>
<protein>
    <submittedName>
        <fullName evidence="2">Uncharacterized protein</fullName>
    </submittedName>
</protein>
<organism evidence="2 3">
    <name type="scientific">Mucilaginibacter phyllosphaerae</name>
    <dbReference type="NCBI Taxonomy" id="1812349"/>
    <lineage>
        <taxon>Bacteria</taxon>
        <taxon>Pseudomonadati</taxon>
        <taxon>Bacteroidota</taxon>
        <taxon>Sphingobacteriia</taxon>
        <taxon>Sphingobacteriales</taxon>
        <taxon>Sphingobacteriaceae</taxon>
        <taxon>Mucilaginibacter</taxon>
    </lineage>
</organism>
<proteinExistence type="predicted"/>
<reference evidence="2 3" key="1">
    <citation type="journal article" date="2016" name="Int. J. Syst. Evol. Microbiol.">
        <title>Proposal of Mucilaginibacter phyllosphaerae sp. nov. isolated from the phyllosphere of Galium album.</title>
        <authorList>
            <person name="Aydogan E.L."/>
            <person name="Busse H.J."/>
            <person name="Moser G."/>
            <person name="Muller C."/>
            <person name="Kampfer P."/>
            <person name="Glaeser S.P."/>
        </authorList>
    </citation>
    <scope>NUCLEOTIDE SEQUENCE [LARGE SCALE GENOMIC DNA]</scope>
    <source>
        <strain evidence="2 3">PP-F2FG21</strain>
    </source>
</reference>
<dbReference type="AlphaFoldDB" id="A0A4Y8AFM5"/>
<gene>
    <name evidence="2" type="ORF">E2R65_10470</name>
    <name evidence="1" type="ORF">GGR35_003900</name>
</gene>
<dbReference type="RefSeq" id="WP_134336436.1">
    <property type="nucleotide sequence ID" value="NZ_BMCZ01000003.1"/>
</dbReference>
<dbReference type="Proteomes" id="UP000583101">
    <property type="component" value="Unassembled WGS sequence"/>
</dbReference>
<keyword evidence="4" id="KW-1185">Reference proteome</keyword>
<evidence type="ECO:0000313" key="2">
    <source>
        <dbReference type="EMBL" id="TEW66831.1"/>
    </source>
</evidence>
<name>A0A4Y8AFM5_9SPHI</name>
<sequence length="379" mass="43876">MQTLSAATGIQQRLGQVARCAGGQPEQTPVSPCGFTADGFLSHRFLPLYEPAAELPEIKGLETGVFNSLSILEKQYDIKVMDVSDKPYPYNILLAYWNTEQQVCKGKGHTELFIISDDTDQVKLATKEYVSTGHTLYYVPVLPLYRFLKSGKDKRSAELLLSVCAYLYHMTGVPYYRDEDSYLFYHYEILEDWIENDFDQMDERDINFERSALHSAKYYGDIMQRKLFNKYHLDHFEERVQQFRTHNDFSEECLKLAKSALDIWASFPDGHLFKHIGNSFPEKEESNKEDDDEYDDEDESDSTILLSEIVHFIAENDGSLYDSLAEMVNSEFNEKCHTQEPVLVKIYDQQLDGNNDTLDFERRLFALIDNLCILLNDLP</sequence>